<evidence type="ECO:0000256" key="11">
    <source>
        <dbReference type="ARBA" id="ARBA00032707"/>
    </source>
</evidence>
<organism evidence="15 16">
    <name type="scientific">Sneathiella marina</name>
    <dbReference type="NCBI Taxonomy" id="2950108"/>
    <lineage>
        <taxon>Bacteria</taxon>
        <taxon>Pseudomonadati</taxon>
        <taxon>Pseudomonadota</taxon>
        <taxon>Alphaproteobacteria</taxon>
        <taxon>Sneathiellales</taxon>
        <taxon>Sneathiellaceae</taxon>
        <taxon>Sneathiella</taxon>
    </lineage>
</organism>
<protein>
    <recommendedName>
        <fullName evidence="4 14">Undecaprenyl-diphosphatase</fullName>
        <ecNumber evidence="3 14">3.6.1.27</ecNumber>
    </recommendedName>
    <alternativeName>
        <fullName evidence="12 14">Bacitracin resistance protein</fullName>
    </alternativeName>
    <alternativeName>
        <fullName evidence="11 14">Undecaprenyl pyrophosphate phosphatase</fullName>
    </alternativeName>
</protein>
<feature type="transmembrane region" description="Helical" evidence="14">
    <location>
        <begin position="245"/>
        <end position="265"/>
    </location>
</feature>
<proteinExistence type="inferred from homology"/>
<gene>
    <name evidence="14" type="primary">uppP</name>
    <name evidence="15" type="ORF">NBZ79_14795</name>
</gene>
<evidence type="ECO:0000256" key="7">
    <source>
        <dbReference type="ARBA" id="ARBA00022801"/>
    </source>
</evidence>
<feature type="transmembrane region" description="Helical" evidence="14">
    <location>
        <begin position="188"/>
        <end position="207"/>
    </location>
</feature>
<dbReference type="NCBIfam" id="NF001393">
    <property type="entry name" value="PRK00281.2-4"/>
    <property type="match status" value="1"/>
</dbReference>
<evidence type="ECO:0000256" key="8">
    <source>
        <dbReference type="ARBA" id="ARBA00022989"/>
    </source>
</evidence>
<feature type="transmembrane region" description="Helical" evidence="14">
    <location>
        <begin position="81"/>
        <end position="106"/>
    </location>
</feature>
<dbReference type="EC" id="3.6.1.27" evidence="3 14"/>
<evidence type="ECO:0000256" key="3">
    <source>
        <dbReference type="ARBA" id="ARBA00012374"/>
    </source>
</evidence>
<keyword evidence="9 14" id="KW-0472">Membrane</keyword>
<comment type="catalytic activity">
    <reaction evidence="13 14">
        <text>di-trans,octa-cis-undecaprenyl diphosphate + H2O = di-trans,octa-cis-undecaprenyl phosphate + phosphate + H(+)</text>
        <dbReference type="Rhea" id="RHEA:28094"/>
        <dbReference type="ChEBI" id="CHEBI:15377"/>
        <dbReference type="ChEBI" id="CHEBI:15378"/>
        <dbReference type="ChEBI" id="CHEBI:43474"/>
        <dbReference type="ChEBI" id="CHEBI:58405"/>
        <dbReference type="ChEBI" id="CHEBI:60392"/>
        <dbReference type="EC" id="3.6.1.27"/>
    </reaction>
</comment>
<evidence type="ECO:0000313" key="15">
    <source>
        <dbReference type="EMBL" id="USG60437.1"/>
    </source>
</evidence>
<dbReference type="RefSeq" id="WP_251933318.1">
    <property type="nucleotide sequence ID" value="NZ_CP098747.1"/>
</dbReference>
<evidence type="ECO:0000256" key="10">
    <source>
        <dbReference type="ARBA" id="ARBA00023251"/>
    </source>
</evidence>
<keyword evidence="5 14" id="KW-1003">Cell membrane</keyword>
<feature type="transmembrane region" description="Helical" evidence="14">
    <location>
        <begin position="219"/>
        <end position="239"/>
    </location>
</feature>
<accession>A0ABY4W3H0</accession>
<keyword evidence="14" id="KW-0573">Peptidoglycan synthesis</keyword>
<keyword evidence="10 14" id="KW-0046">Antibiotic resistance</keyword>
<evidence type="ECO:0000256" key="2">
    <source>
        <dbReference type="ARBA" id="ARBA00010621"/>
    </source>
</evidence>
<evidence type="ECO:0000313" key="16">
    <source>
        <dbReference type="Proteomes" id="UP001056291"/>
    </source>
</evidence>
<comment type="subcellular location">
    <subcellularLocation>
        <location evidence="1 14">Cell membrane</location>
        <topology evidence="1 14">Multi-pass membrane protein</topology>
    </subcellularLocation>
</comment>
<dbReference type="GO" id="GO:0050380">
    <property type="term" value="F:undecaprenyl-diphosphatase activity"/>
    <property type="evidence" value="ECO:0007669"/>
    <property type="project" value="UniProtKB-EC"/>
</dbReference>
<evidence type="ECO:0000256" key="1">
    <source>
        <dbReference type="ARBA" id="ARBA00004651"/>
    </source>
</evidence>
<keyword evidence="14" id="KW-0961">Cell wall biogenesis/degradation</keyword>
<dbReference type="Proteomes" id="UP001056291">
    <property type="component" value="Chromosome"/>
</dbReference>
<keyword evidence="16" id="KW-1185">Reference proteome</keyword>
<dbReference type="EMBL" id="CP098747">
    <property type="protein sequence ID" value="USG60437.1"/>
    <property type="molecule type" value="Genomic_DNA"/>
</dbReference>
<name>A0ABY4W3H0_9PROT</name>
<feature type="transmembrane region" description="Helical" evidence="14">
    <location>
        <begin position="149"/>
        <end position="168"/>
    </location>
</feature>
<reference evidence="15" key="1">
    <citation type="submission" date="2022-06" db="EMBL/GenBank/DDBJ databases">
        <title>Sneathiella actinostolidae sp. nov., isolated from a sea anemonein the Western Pacific Ocean.</title>
        <authorList>
            <person name="Wei M.J."/>
        </authorList>
    </citation>
    <scope>NUCLEOTIDE SEQUENCE</scope>
    <source>
        <strain evidence="15">PHK-P5</strain>
    </source>
</reference>
<comment type="miscellaneous">
    <text evidence="14">Bacitracin is thought to be involved in the inhibition of peptidoglycan synthesis by sequestering undecaprenyl diphosphate, thereby reducing the pool of lipid carrier available.</text>
</comment>
<keyword evidence="14" id="KW-0133">Cell shape</keyword>
<evidence type="ECO:0000256" key="9">
    <source>
        <dbReference type="ARBA" id="ARBA00023136"/>
    </source>
</evidence>
<keyword evidence="7 14" id="KW-0378">Hydrolase</keyword>
<comment type="function">
    <text evidence="14">Catalyzes the dephosphorylation of undecaprenyl diphosphate (UPP). Confers resistance to bacitracin.</text>
</comment>
<dbReference type="InterPro" id="IPR003824">
    <property type="entry name" value="UppP"/>
</dbReference>
<dbReference type="Pfam" id="PF02673">
    <property type="entry name" value="BacA"/>
    <property type="match status" value="1"/>
</dbReference>
<evidence type="ECO:0000256" key="13">
    <source>
        <dbReference type="ARBA" id="ARBA00047594"/>
    </source>
</evidence>
<keyword evidence="8 14" id="KW-1133">Transmembrane helix</keyword>
<evidence type="ECO:0000256" key="12">
    <source>
        <dbReference type="ARBA" id="ARBA00032932"/>
    </source>
</evidence>
<keyword evidence="6 14" id="KW-0812">Transmembrane</keyword>
<sequence>MALLHIIILALVQGITEFLPISSSGHLLIISPLTGWPDQGQVLDIAVHVGTLVAVILYFRRDIGEIARALLTPGRPESAPALRLFGHVLVASIPAVIAGGLLYFLVTLDMRSILLVAMTTIIFGILLGWADKSYPVNNSLRKMNHKDALIIGLFQIFSLLPGTSRSGVTMMAARMRGFDRTEGAHFSMLLSIPTIMGAGTLGTLSLLDAGNAEFNRDAILAAGISFVFALAAISLLMAWISRIGFMPFVIYRLALGALLLGVYFLG</sequence>
<evidence type="ECO:0000256" key="14">
    <source>
        <dbReference type="HAMAP-Rule" id="MF_01006"/>
    </source>
</evidence>
<dbReference type="PANTHER" id="PTHR30622:SF4">
    <property type="entry name" value="UNDECAPRENYL-DIPHOSPHATASE"/>
    <property type="match status" value="1"/>
</dbReference>
<evidence type="ECO:0000256" key="4">
    <source>
        <dbReference type="ARBA" id="ARBA00021581"/>
    </source>
</evidence>
<evidence type="ECO:0000256" key="5">
    <source>
        <dbReference type="ARBA" id="ARBA00022475"/>
    </source>
</evidence>
<dbReference type="HAMAP" id="MF_01006">
    <property type="entry name" value="Undec_diphosphatase"/>
    <property type="match status" value="1"/>
</dbReference>
<feature type="transmembrane region" description="Helical" evidence="14">
    <location>
        <begin position="112"/>
        <end position="129"/>
    </location>
</feature>
<dbReference type="PANTHER" id="PTHR30622">
    <property type="entry name" value="UNDECAPRENYL-DIPHOSPHATASE"/>
    <property type="match status" value="1"/>
</dbReference>
<evidence type="ECO:0000256" key="6">
    <source>
        <dbReference type="ARBA" id="ARBA00022692"/>
    </source>
</evidence>
<comment type="similarity">
    <text evidence="2 14">Belongs to the UppP family.</text>
</comment>